<feature type="region of interest" description="Disordered" evidence="4">
    <location>
        <begin position="1"/>
        <end position="31"/>
    </location>
</feature>
<name>A0A0G4FJ62_9ALVE</name>
<organism evidence="6">
    <name type="scientific">Chromera velia CCMP2878</name>
    <dbReference type="NCBI Taxonomy" id="1169474"/>
    <lineage>
        <taxon>Eukaryota</taxon>
        <taxon>Sar</taxon>
        <taxon>Alveolata</taxon>
        <taxon>Colpodellida</taxon>
        <taxon>Chromeraceae</taxon>
        <taxon>Chromera</taxon>
    </lineage>
</organism>
<dbReference type="PANTHER" id="PTHR22677:SF4">
    <property type="entry name" value="USHER SYNDROME TYPE-1G PROTEIN-LIKE PROTEIN"/>
    <property type="match status" value="1"/>
</dbReference>
<dbReference type="Gene3D" id="1.20.920.10">
    <property type="entry name" value="Bromodomain-like"/>
    <property type="match status" value="1"/>
</dbReference>
<protein>
    <recommendedName>
        <fullName evidence="5">Bromo domain-containing protein</fullName>
    </recommendedName>
</protein>
<feature type="compositionally biased region" description="Low complexity" evidence="4">
    <location>
        <begin position="235"/>
        <end position="248"/>
    </location>
</feature>
<evidence type="ECO:0000256" key="1">
    <source>
        <dbReference type="ARBA" id="ARBA00023117"/>
    </source>
</evidence>
<dbReference type="InterPro" id="IPR036770">
    <property type="entry name" value="Ankyrin_rpt-contain_sf"/>
</dbReference>
<feature type="repeat" description="ANK" evidence="2">
    <location>
        <begin position="171"/>
        <end position="203"/>
    </location>
</feature>
<dbReference type="PhylomeDB" id="A0A0G4FJ62"/>
<feature type="compositionally biased region" description="Low complexity" evidence="4">
    <location>
        <begin position="11"/>
        <end position="28"/>
    </location>
</feature>
<dbReference type="SUPFAM" id="SSF48403">
    <property type="entry name" value="Ankyrin repeat"/>
    <property type="match status" value="1"/>
</dbReference>
<dbReference type="AlphaFoldDB" id="A0A0G4FJ62"/>
<feature type="compositionally biased region" description="Gly residues" evidence="4">
    <location>
        <begin position="478"/>
        <end position="493"/>
    </location>
</feature>
<dbReference type="Pfam" id="PF12796">
    <property type="entry name" value="Ank_2"/>
    <property type="match status" value="1"/>
</dbReference>
<dbReference type="PROSITE" id="PS50297">
    <property type="entry name" value="ANK_REP_REGION"/>
    <property type="match status" value="1"/>
</dbReference>
<proteinExistence type="predicted"/>
<dbReference type="PRINTS" id="PR00503">
    <property type="entry name" value="BROMODOMAIN"/>
</dbReference>
<feature type="compositionally biased region" description="Pro residues" evidence="4">
    <location>
        <begin position="1"/>
        <end position="10"/>
    </location>
</feature>
<dbReference type="InterPro" id="IPR018359">
    <property type="entry name" value="Bromodomain_CS"/>
</dbReference>
<feature type="domain" description="Bromo" evidence="5">
    <location>
        <begin position="353"/>
        <end position="425"/>
    </location>
</feature>
<evidence type="ECO:0000256" key="3">
    <source>
        <dbReference type="PROSITE-ProRule" id="PRU00035"/>
    </source>
</evidence>
<dbReference type="InterPro" id="IPR039323">
    <property type="entry name" value="ANKRD_45/46/60"/>
</dbReference>
<keyword evidence="2" id="KW-0040">ANK repeat</keyword>
<dbReference type="PROSITE" id="PS50088">
    <property type="entry name" value="ANK_REPEAT"/>
    <property type="match status" value="3"/>
</dbReference>
<evidence type="ECO:0000313" key="6">
    <source>
        <dbReference type="EMBL" id="CEM13532.1"/>
    </source>
</evidence>
<dbReference type="SMART" id="SM00297">
    <property type="entry name" value="BROMO"/>
    <property type="match status" value="1"/>
</dbReference>
<feature type="region of interest" description="Disordered" evidence="4">
    <location>
        <begin position="458"/>
        <end position="575"/>
    </location>
</feature>
<feature type="repeat" description="ANK" evidence="2">
    <location>
        <begin position="105"/>
        <end position="137"/>
    </location>
</feature>
<dbReference type="InterPro" id="IPR001487">
    <property type="entry name" value="Bromodomain"/>
</dbReference>
<dbReference type="PANTHER" id="PTHR22677">
    <property type="entry name" value="ANKYRIN REPEAT DOMAIN-CONTAINING PROTEIN 60"/>
    <property type="match status" value="1"/>
</dbReference>
<feature type="compositionally biased region" description="Basic and acidic residues" evidence="4">
    <location>
        <begin position="558"/>
        <end position="575"/>
    </location>
</feature>
<evidence type="ECO:0000256" key="2">
    <source>
        <dbReference type="PROSITE-ProRule" id="PRU00023"/>
    </source>
</evidence>
<keyword evidence="1 3" id="KW-0103">Bromodomain</keyword>
<accession>A0A0G4FJ62</accession>
<dbReference type="PROSITE" id="PS00633">
    <property type="entry name" value="BROMODOMAIN_1"/>
    <property type="match status" value="1"/>
</dbReference>
<gene>
    <name evidence="6" type="ORF">Cvel_17245</name>
</gene>
<dbReference type="Gene3D" id="1.25.40.20">
    <property type="entry name" value="Ankyrin repeat-containing domain"/>
    <property type="match status" value="2"/>
</dbReference>
<dbReference type="SMART" id="SM00248">
    <property type="entry name" value="ANK"/>
    <property type="match status" value="3"/>
</dbReference>
<dbReference type="PROSITE" id="PS50014">
    <property type="entry name" value="BROMODOMAIN_2"/>
    <property type="match status" value="1"/>
</dbReference>
<feature type="compositionally biased region" description="Gly residues" evidence="4">
    <location>
        <begin position="501"/>
        <end position="518"/>
    </location>
</feature>
<dbReference type="EMBL" id="CDMZ01000402">
    <property type="protein sequence ID" value="CEM13532.1"/>
    <property type="molecule type" value="Genomic_DNA"/>
</dbReference>
<sequence length="575" mass="60802">MRQVPLPVPSLLPQEAQTTSSSSSSTQSPIPDFNAPKIISLLQTGSVEDVKAQSAEVNFLLPDAQQYTAFFCVVVRPKKDFDAAVAICEWLKEGGLDPSFVEPHLNQTCLFFAAREGNLPCTEFLLRNGVNPNHTDKFNQTCLFYAAREGHSSVCDALISGGLNVNHGDSNGDTALNFAAREGRTSTVELLLEKGADPQLKNKQGQNCLAFARKNKRSDASTILARAIAARGGSSAAAAGADSASAPAGGKGKGSKAKAKTKAAGGGGAPAGIKRGHSGGIQERRQKYQLQVRSGDNGWTPAADSNAECERFEAEFPELAVWPQSAEDAETARQRVFADAWYREARNAVQKLFHYSSAEPFKRPVNPVKDGCLDYLSVVKTPMDLSTIKQKVNNRQYASPQEFLSDCKLVFSNCRLYNSSPESVFVRSADHTERYLEQCLRDCSFTERFVDRSLPLESPAVPAGIPQSSPSGSCASLGGSGYTQTGGQGGGLGVSDSGADPAGGVGGGIGSGSSGGTVGRVVSLKRPPPPVAEGGGGGEVKKLKTEEKEEEEGGSTQMDRDGDTKMHVRTEGGGE</sequence>
<dbReference type="SUPFAM" id="SSF47370">
    <property type="entry name" value="Bromodomain"/>
    <property type="match status" value="1"/>
</dbReference>
<reference evidence="6" key="1">
    <citation type="submission" date="2014-11" db="EMBL/GenBank/DDBJ databases">
        <authorList>
            <person name="Otto D Thomas"/>
            <person name="Naeem Raeece"/>
        </authorList>
    </citation>
    <scope>NUCLEOTIDE SEQUENCE</scope>
</reference>
<feature type="repeat" description="ANK" evidence="2">
    <location>
        <begin position="138"/>
        <end position="170"/>
    </location>
</feature>
<dbReference type="Pfam" id="PF00439">
    <property type="entry name" value="Bromodomain"/>
    <property type="match status" value="1"/>
</dbReference>
<feature type="region of interest" description="Disordered" evidence="4">
    <location>
        <begin position="235"/>
        <end position="282"/>
    </location>
</feature>
<dbReference type="VEuPathDB" id="CryptoDB:Cvel_17245"/>
<dbReference type="InterPro" id="IPR002110">
    <property type="entry name" value="Ankyrin_rpt"/>
</dbReference>
<dbReference type="InterPro" id="IPR036427">
    <property type="entry name" value="Bromodomain-like_sf"/>
</dbReference>
<evidence type="ECO:0000256" key="4">
    <source>
        <dbReference type="SAM" id="MobiDB-lite"/>
    </source>
</evidence>
<evidence type="ECO:0000259" key="5">
    <source>
        <dbReference type="PROSITE" id="PS50014"/>
    </source>
</evidence>